<evidence type="ECO:0000313" key="9">
    <source>
        <dbReference type="Proteomes" id="UP000016529"/>
    </source>
</evidence>
<evidence type="ECO:0000256" key="6">
    <source>
        <dbReference type="ARBA" id="ARBA00031720"/>
    </source>
</evidence>
<evidence type="ECO:0000256" key="4">
    <source>
        <dbReference type="ARBA" id="ARBA00022884"/>
    </source>
</evidence>
<dbReference type="GO" id="GO:0051607">
    <property type="term" value="P:defense response to virus"/>
    <property type="evidence" value="ECO:0007669"/>
    <property type="project" value="UniProtKB-KW"/>
</dbReference>
<accession>U1GYA2</accession>
<organism evidence="8 9">
    <name type="scientific">Gallibacterium anatis 12656/12</name>
    <dbReference type="NCBI Taxonomy" id="1195244"/>
    <lineage>
        <taxon>Bacteria</taxon>
        <taxon>Pseudomonadati</taxon>
        <taxon>Pseudomonadota</taxon>
        <taxon>Gammaproteobacteria</taxon>
        <taxon>Pasteurellales</taxon>
        <taxon>Pasteurellaceae</taxon>
        <taxon>Gallibacterium</taxon>
    </lineage>
</organism>
<keyword evidence="4" id="KW-0694">RNA-binding</keyword>
<proteinExistence type="inferred from homology"/>
<reference evidence="8 9" key="1">
    <citation type="journal article" date="2013" name="Genome Announc.">
        <title>Draft Genome Sequence of Gallibacterium anatis bv. haemolytica 12656-12 Liver, an Isolate Obtained from the Liver of a Septicemic Chicken.</title>
        <authorList>
            <person name="Kudirkiene E."/>
            <person name="Christensen H."/>
            <person name="Bojesen A.M."/>
        </authorList>
    </citation>
    <scope>NUCLEOTIDE SEQUENCE [LARGE SCALE GENOMIC DNA]</scope>
    <source>
        <strain evidence="8">12656/12</strain>
    </source>
</reference>
<dbReference type="GO" id="GO:0003723">
    <property type="term" value="F:RNA binding"/>
    <property type="evidence" value="ECO:0007669"/>
    <property type="project" value="UniProtKB-KW"/>
</dbReference>
<protein>
    <recommendedName>
        <fullName evidence="3">CRISPR system Cms protein Csm5</fullName>
    </recommendedName>
    <alternativeName>
        <fullName evidence="6">CRISPR type III A-associated protein Csm5</fullName>
    </alternativeName>
</protein>
<dbReference type="InterPro" id="IPR005537">
    <property type="entry name" value="RAMP_III_fam"/>
</dbReference>
<dbReference type="EMBL" id="AVOX01000061">
    <property type="protein sequence ID" value="ERF77493.1"/>
    <property type="molecule type" value="Genomic_DNA"/>
</dbReference>
<keyword evidence="5" id="KW-0051">Antiviral defense</keyword>
<dbReference type="Pfam" id="PF03787">
    <property type="entry name" value="RAMPs"/>
    <property type="match status" value="1"/>
</dbReference>
<dbReference type="RefSeq" id="WP_021462341.1">
    <property type="nucleotide sequence ID" value="NZ_AVOX01000061.1"/>
</dbReference>
<evidence type="ECO:0000256" key="2">
    <source>
        <dbReference type="ARBA" id="ARBA00006680"/>
    </source>
</evidence>
<feature type="domain" description="CRISPR type III-associated protein" evidence="7">
    <location>
        <begin position="13"/>
        <end position="239"/>
    </location>
</feature>
<dbReference type="InterPro" id="IPR010173">
    <property type="entry name" value="CRISPR-assoc_Csm5"/>
</dbReference>
<name>U1GYA2_9PAST</name>
<comment type="caution">
    <text evidence="8">The sequence shown here is derived from an EMBL/GenBank/DDBJ whole genome shotgun (WGS) entry which is preliminary data.</text>
</comment>
<evidence type="ECO:0000259" key="7">
    <source>
        <dbReference type="Pfam" id="PF03787"/>
    </source>
</evidence>
<dbReference type="PANTHER" id="PTHR38007">
    <property type="entry name" value="CRISPR SYSTEM CMS PROTEIN CSM5"/>
    <property type="match status" value="1"/>
</dbReference>
<evidence type="ECO:0000313" key="8">
    <source>
        <dbReference type="EMBL" id="ERF77493.1"/>
    </source>
</evidence>
<gene>
    <name evidence="8" type="ORF">N561_11245</name>
</gene>
<comment type="similarity">
    <text evidence="2">Belongs to the CRISPR-associated Csm5 family.</text>
</comment>
<evidence type="ECO:0000256" key="5">
    <source>
        <dbReference type="ARBA" id="ARBA00023118"/>
    </source>
</evidence>
<comment type="function">
    <text evidence="1">This subunit might be involved in maturation of a crRNA intermediate to its mature form.</text>
</comment>
<dbReference type="PATRIC" id="fig|1195244.3.peg.2158"/>
<evidence type="ECO:0000256" key="1">
    <source>
        <dbReference type="ARBA" id="ARBA00003088"/>
    </source>
</evidence>
<dbReference type="AlphaFoldDB" id="U1GYA2"/>
<sequence length="404" mass="46581">MKNKFFSNHKLYLTPISPIHIGCGEEFEPINYVIDNDVLYNFNIYKLSSILTEKDRQLLFDISSYGEDGLILYHNFLKDKKELLKKIATYQTKVCPAMGDEFAAKLGKAVQSESKGKNKEGRKVFNKLIIERSSYLPFQNNLYIPGSSVKGAIVTSILDFLSRKEDIRLRDNDLKQKYVGSFENSFFSLVKLSDFMPTGQDISSYVYYIVNKKKKQSTESTNMDAKGPTVRRECISFGQYRAFYGELSLWDDDKVIEGKPVNLSFSNLCKRINEFYWNQLIKEFKLLNKLNMLDNDWKIHINTLFNDIFNKMKEGKILLIRLGRNTGAEAKSYRKDGFAKIEINTRKKSNGKNKSASEATTVWLSAEEQKSNDKLIPLGWALIEIDPIENDSSIQEWVSKQPVK</sequence>
<evidence type="ECO:0000256" key="3">
    <source>
        <dbReference type="ARBA" id="ARBA00016113"/>
    </source>
</evidence>
<dbReference type="PANTHER" id="PTHR38007:SF1">
    <property type="entry name" value="CRISPR SYSTEM CMS PROTEIN CSM5"/>
    <property type="match status" value="1"/>
</dbReference>
<dbReference type="Proteomes" id="UP000016529">
    <property type="component" value="Unassembled WGS sequence"/>
</dbReference>